<name>A0A0A9HBY6_ARUDO</name>
<sequence>MISCSVCNCALHTMS</sequence>
<dbReference type="EMBL" id="GBRH01165535">
    <property type="protein sequence ID" value="JAE32361.1"/>
    <property type="molecule type" value="Transcribed_RNA"/>
</dbReference>
<accession>A0A0A9HBY6</accession>
<evidence type="ECO:0000313" key="1">
    <source>
        <dbReference type="EMBL" id="JAE32361.1"/>
    </source>
</evidence>
<proteinExistence type="predicted"/>
<organism evidence="1">
    <name type="scientific">Arundo donax</name>
    <name type="common">Giant reed</name>
    <name type="synonym">Donax arundinaceus</name>
    <dbReference type="NCBI Taxonomy" id="35708"/>
    <lineage>
        <taxon>Eukaryota</taxon>
        <taxon>Viridiplantae</taxon>
        <taxon>Streptophyta</taxon>
        <taxon>Embryophyta</taxon>
        <taxon>Tracheophyta</taxon>
        <taxon>Spermatophyta</taxon>
        <taxon>Magnoliopsida</taxon>
        <taxon>Liliopsida</taxon>
        <taxon>Poales</taxon>
        <taxon>Poaceae</taxon>
        <taxon>PACMAD clade</taxon>
        <taxon>Arundinoideae</taxon>
        <taxon>Arundineae</taxon>
        <taxon>Arundo</taxon>
    </lineage>
</organism>
<reference evidence="1" key="1">
    <citation type="submission" date="2014-09" db="EMBL/GenBank/DDBJ databases">
        <authorList>
            <person name="Magalhaes I.L.F."/>
            <person name="Oliveira U."/>
            <person name="Santos F.R."/>
            <person name="Vidigal T.H.D.A."/>
            <person name="Brescovit A.D."/>
            <person name="Santos A.J."/>
        </authorList>
    </citation>
    <scope>NUCLEOTIDE SEQUENCE</scope>
    <source>
        <tissue evidence="1">Shoot tissue taken approximately 20 cm above the soil surface</tissue>
    </source>
</reference>
<reference evidence="1" key="2">
    <citation type="journal article" date="2015" name="Data Brief">
        <title>Shoot transcriptome of the giant reed, Arundo donax.</title>
        <authorList>
            <person name="Barrero R.A."/>
            <person name="Guerrero F.D."/>
            <person name="Moolhuijzen P."/>
            <person name="Goolsby J.A."/>
            <person name="Tidwell J."/>
            <person name="Bellgard S.E."/>
            <person name="Bellgard M.I."/>
        </authorList>
    </citation>
    <scope>NUCLEOTIDE SEQUENCE</scope>
    <source>
        <tissue evidence="1">Shoot tissue taken approximately 20 cm above the soil surface</tissue>
    </source>
</reference>
<protein>
    <submittedName>
        <fullName evidence="1">Uncharacterized protein</fullName>
    </submittedName>
</protein>